<proteinExistence type="predicted"/>
<sequence length="205" mass="23248">MLQDTGERVIPDNMDSMNMLLLEHLARYQFSLPHVHGRVLDLSCGAGYGTQFIAKRLKNEIHEVIGIDIDKDVIHYAKGRYHHPKASYYVKDATDPSLPQQLGQFDSIISFETLEHIAKEEKLLQNYYQLLKPGGTLIVSTPFGKGRGKKCGSPFHVHQLTPGEFRDLFTSYQEVSFFYQNGVLIEPHPPKEGVYYPLGIAVSKK</sequence>
<evidence type="ECO:0000259" key="1">
    <source>
        <dbReference type="Pfam" id="PF13847"/>
    </source>
</evidence>
<gene>
    <name evidence="2" type="ORF">SAMN05421676_102468</name>
</gene>
<organism evidence="2 3">
    <name type="scientific">Salinibacillus kushneri</name>
    <dbReference type="NCBI Taxonomy" id="237682"/>
    <lineage>
        <taxon>Bacteria</taxon>
        <taxon>Bacillati</taxon>
        <taxon>Bacillota</taxon>
        <taxon>Bacilli</taxon>
        <taxon>Bacillales</taxon>
        <taxon>Bacillaceae</taxon>
        <taxon>Salinibacillus</taxon>
    </lineage>
</organism>
<dbReference type="Pfam" id="PF13847">
    <property type="entry name" value="Methyltransf_31"/>
    <property type="match status" value="1"/>
</dbReference>
<evidence type="ECO:0000313" key="2">
    <source>
        <dbReference type="EMBL" id="SET06052.1"/>
    </source>
</evidence>
<dbReference type="InterPro" id="IPR025714">
    <property type="entry name" value="Methyltranfer_dom"/>
</dbReference>
<dbReference type="EMBL" id="FOHJ01000002">
    <property type="protein sequence ID" value="SET06052.1"/>
    <property type="molecule type" value="Genomic_DNA"/>
</dbReference>
<protein>
    <submittedName>
        <fullName evidence="2">Methyltransferase domain-containing protein</fullName>
    </submittedName>
</protein>
<name>A0A1I0BGW4_9BACI</name>
<dbReference type="AlphaFoldDB" id="A0A1I0BGW4"/>
<feature type="domain" description="Methyltransferase" evidence="1">
    <location>
        <begin position="35"/>
        <end position="171"/>
    </location>
</feature>
<dbReference type="Gene3D" id="3.40.50.150">
    <property type="entry name" value="Vaccinia Virus protein VP39"/>
    <property type="match status" value="1"/>
</dbReference>
<keyword evidence="2" id="KW-0808">Transferase</keyword>
<accession>A0A1I0BGW4</accession>
<keyword evidence="3" id="KW-1185">Reference proteome</keyword>
<dbReference type="PANTHER" id="PTHR43861">
    <property type="entry name" value="TRANS-ACONITATE 2-METHYLTRANSFERASE-RELATED"/>
    <property type="match status" value="1"/>
</dbReference>
<dbReference type="GO" id="GO:0008168">
    <property type="term" value="F:methyltransferase activity"/>
    <property type="evidence" value="ECO:0007669"/>
    <property type="project" value="UniProtKB-KW"/>
</dbReference>
<evidence type="ECO:0000313" key="3">
    <source>
        <dbReference type="Proteomes" id="UP000199095"/>
    </source>
</evidence>
<dbReference type="RefSeq" id="WP_093132437.1">
    <property type="nucleotide sequence ID" value="NZ_FOHJ01000002.1"/>
</dbReference>
<dbReference type="STRING" id="237682.SAMN05421676_102468"/>
<dbReference type="GO" id="GO:0032259">
    <property type="term" value="P:methylation"/>
    <property type="evidence" value="ECO:0007669"/>
    <property type="project" value="UniProtKB-KW"/>
</dbReference>
<dbReference type="SUPFAM" id="SSF53335">
    <property type="entry name" value="S-adenosyl-L-methionine-dependent methyltransferases"/>
    <property type="match status" value="1"/>
</dbReference>
<dbReference type="Proteomes" id="UP000199095">
    <property type="component" value="Unassembled WGS sequence"/>
</dbReference>
<dbReference type="OrthoDB" id="8936324at2"/>
<reference evidence="3" key="1">
    <citation type="submission" date="2016-10" db="EMBL/GenBank/DDBJ databases">
        <authorList>
            <person name="Varghese N."/>
            <person name="Submissions S."/>
        </authorList>
    </citation>
    <scope>NUCLEOTIDE SEQUENCE [LARGE SCALE GENOMIC DNA]</scope>
    <source>
        <strain evidence="3">CGMCC 1.3566</strain>
    </source>
</reference>
<dbReference type="CDD" id="cd02440">
    <property type="entry name" value="AdoMet_MTases"/>
    <property type="match status" value="1"/>
</dbReference>
<keyword evidence="2" id="KW-0489">Methyltransferase</keyword>
<dbReference type="InterPro" id="IPR029063">
    <property type="entry name" value="SAM-dependent_MTases_sf"/>
</dbReference>